<accession>A0ABS3YRV4</accession>
<protein>
    <submittedName>
        <fullName evidence="1">Uncharacterized protein</fullName>
    </submittedName>
</protein>
<name>A0ABS3YRV4_9BACT</name>
<dbReference type="RefSeq" id="WP_209138614.1">
    <property type="nucleotide sequence ID" value="NZ_JAGHKO010000001.1"/>
</dbReference>
<dbReference type="Proteomes" id="UP000677244">
    <property type="component" value="Unassembled WGS sequence"/>
</dbReference>
<dbReference type="EMBL" id="JAGHKO010000001">
    <property type="protein sequence ID" value="MBO9200574.1"/>
    <property type="molecule type" value="Genomic_DNA"/>
</dbReference>
<evidence type="ECO:0000313" key="1">
    <source>
        <dbReference type="EMBL" id="MBO9200574.1"/>
    </source>
</evidence>
<keyword evidence="2" id="KW-1185">Reference proteome</keyword>
<evidence type="ECO:0000313" key="2">
    <source>
        <dbReference type="Proteomes" id="UP000677244"/>
    </source>
</evidence>
<gene>
    <name evidence="1" type="ORF">J7I42_09900</name>
</gene>
<proteinExistence type="predicted"/>
<sequence length="46" mass="5521">MIPQLPVYITETNVVSQIAHFESLVIRCRFVLSTARNHFWKYQQQQ</sequence>
<organism evidence="1 2">
    <name type="scientific">Niastella soli</name>
    <dbReference type="NCBI Taxonomy" id="2821487"/>
    <lineage>
        <taxon>Bacteria</taxon>
        <taxon>Pseudomonadati</taxon>
        <taxon>Bacteroidota</taxon>
        <taxon>Chitinophagia</taxon>
        <taxon>Chitinophagales</taxon>
        <taxon>Chitinophagaceae</taxon>
        <taxon>Niastella</taxon>
    </lineage>
</organism>
<comment type="caution">
    <text evidence="1">The sequence shown here is derived from an EMBL/GenBank/DDBJ whole genome shotgun (WGS) entry which is preliminary data.</text>
</comment>
<reference evidence="1 2" key="1">
    <citation type="submission" date="2021-03" db="EMBL/GenBank/DDBJ databases">
        <title>Assistant Professor.</title>
        <authorList>
            <person name="Huq M.A."/>
        </authorList>
    </citation>
    <scope>NUCLEOTIDE SEQUENCE [LARGE SCALE GENOMIC DNA]</scope>
    <source>
        <strain evidence="1 2">MAH-29</strain>
    </source>
</reference>